<keyword evidence="1" id="KW-0472">Membrane</keyword>
<proteinExistence type="predicted"/>
<evidence type="ECO:0000259" key="2">
    <source>
        <dbReference type="Pfam" id="PF20152"/>
    </source>
</evidence>
<accession>A0AAD7JH04</accession>
<dbReference type="Pfam" id="PF20152">
    <property type="entry name" value="DUF6534"/>
    <property type="match status" value="1"/>
</dbReference>
<dbReference type="Proteomes" id="UP001215280">
    <property type="component" value="Unassembled WGS sequence"/>
</dbReference>
<dbReference type="InterPro" id="IPR045339">
    <property type="entry name" value="DUF6534"/>
</dbReference>
<gene>
    <name evidence="3" type="ORF">DFH07DRAFT_738244</name>
</gene>
<evidence type="ECO:0000313" key="4">
    <source>
        <dbReference type="Proteomes" id="UP001215280"/>
    </source>
</evidence>
<feature type="transmembrane region" description="Helical" evidence="1">
    <location>
        <begin position="168"/>
        <end position="191"/>
    </location>
</feature>
<dbReference type="PANTHER" id="PTHR40465">
    <property type="entry name" value="CHROMOSOME 1, WHOLE GENOME SHOTGUN SEQUENCE"/>
    <property type="match status" value="1"/>
</dbReference>
<sequence length="299" mass="33512">MSTSTTDCQCLINPPQSVISNTFGALVMGLMIQQFFWGMIAVQASHYYTRFGGREEKFYLYLVGVLLALNALEGGMDLHVIYRTAVVHFGNYGYFDLQTWTMWAEPGALVGCLAQVFFMERCWKITNRSRTVFVALFILLSLGSGITVSVSFFQVKFFSKLAKIPIPITFWLVSTAVTDLTIASILCFELYRSKTSIRKTGAVINKLITLTVETSAVTAFIAVLNLILHVTHHTTCSLYPQFSICRVYTITVLVTLLKRDDLRQAFDGHTYCSSFVLTGVPTQDCTVNRVEVKVCIMSE</sequence>
<feature type="transmembrane region" description="Helical" evidence="1">
    <location>
        <begin position="131"/>
        <end position="153"/>
    </location>
</feature>
<organism evidence="3 4">
    <name type="scientific">Mycena maculata</name>
    <dbReference type="NCBI Taxonomy" id="230809"/>
    <lineage>
        <taxon>Eukaryota</taxon>
        <taxon>Fungi</taxon>
        <taxon>Dikarya</taxon>
        <taxon>Basidiomycota</taxon>
        <taxon>Agaricomycotina</taxon>
        <taxon>Agaricomycetes</taxon>
        <taxon>Agaricomycetidae</taxon>
        <taxon>Agaricales</taxon>
        <taxon>Marasmiineae</taxon>
        <taxon>Mycenaceae</taxon>
        <taxon>Mycena</taxon>
    </lineage>
</organism>
<feature type="transmembrane region" description="Helical" evidence="1">
    <location>
        <begin position="23"/>
        <end position="46"/>
    </location>
</feature>
<protein>
    <recommendedName>
        <fullName evidence="2">DUF6534 domain-containing protein</fullName>
    </recommendedName>
</protein>
<keyword evidence="1" id="KW-1133">Transmembrane helix</keyword>
<feature type="transmembrane region" description="Helical" evidence="1">
    <location>
        <begin position="102"/>
        <end position="119"/>
    </location>
</feature>
<dbReference type="AlphaFoldDB" id="A0AAD7JH04"/>
<evidence type="ECO:0000256" key="1">
    <source>
        <dbReference type="SAM" id="Phobius"/>
    </source>
</evidence>
<keyword evidence="4" id="KW-1185">Reference proteome</keyword>
<name>A0AAD7JH04_9AGAR</name>
<dbReference type="EMBL" id="JARJLG010000037">
    <property type="protein sequence ID" value="KAJ7764634.1"/>
    <property type="molecule type" value="Genomic_DNA"/>
</dbReference>
<feature type="transmembrane region" description="Helical" evidence="1">
    <location>
        <begin position="239"/>
        <end position="257"/>
    </location>
</feature>
<feature type="transmembrane region" description="Helical" evidence="1">
    <location>
        <begin position="58"/>
        <end position="82"/>
    </location>
</feature>
<feature type="domain" description="DUF6534" evidence="2">
    <location>
        <begin position="175"/>
        <end position="260"/>
    </location>
</feature>
<evidence type="ECO:0000313" key="3">
    <source>
        <dbReference type="EMBL" id="KAJ7764634.1"/>
    </source>
</evidence>
<reference evidence="3" key="1">
    <citation type="submission" date="2023-03" db="EMBL/GenBank/DDBJ databases">
        <title>Massive genome expansion in bonnet fungi (Mycena s.s.) driven by repeated elements and novel gene families across ecological guilds.</title>
        <authorList>
            <consortium name="Lawrence Berkeley National Laboratory"/>
            <person name="Harder C.B."/>
            <person name="Miyauchi S."/>
            <person name="Viragh M."/>
            <person name="Kuo A."/>
            <person name="Thoen E."/>
            <person name="Andreopoulos B."/>
            <person name="Lu D."/>
            <person name="Skrede I."/>
            <person name="Drula E."/>
            <person name="Henrissat B."/>
            <person name="Morin E."/>
            <person name="Kohler A."/>
            <person name="Barry K."/>
            <person name="LaButti K."/>
            <person name="Morin E."/>
            <person name="Salamov A."/>
            <person name="Lipzen A."/>
            <person name="Mereny Z."/>
            <person name="Hegedus B."/>
            <person name="Baldrian P."/>
            <person name="Stursova M."/>
            <person name="Weitz H."/>
            <person name="Taylor A."/>
            <person name="Grigoriev I.V."/>
            <person name="Nagy L.G."/>
            <person name="Martin F."/>
            <person name="Kauserud H."/>
        </authorList>
    </citation>
    <scope>NUCLEOTIDE SEQUENCE</scope>
    <source>
        <strain evidence="3">CBHHK188m</strain>
    </source>
</reference>
<keyword evidence="1" id="KW-0812">Transmembrane</keyword>
<feature type="transmembrane region" description="Helical" evidence="1">
    <location>
        <begin position="203"/>
        <end position="227"/>
    </location>
</feature>
<dbReference type="PANTHER" id="PTHR40465:SF1">
    <property type="entry name" value="DUF6534 DOMAIN-CONTAINING PROTEIN"/>
    <property type="match status" value="1"/>
</dbReference>
<comment type="caution">
    <text evidence="3">The sequence shown here is derived from an EMBL/GenBank/DDBJ whole genome shotgun (WGS) entry which is preliminary data.</text>
</comment>